<dbReference type="InterPro" id="IPR011009">
    <property type="entry name" value="Kinase-like_dom_sf"/>
</dbReference>
<sequence length="852" mass="95620">MDWREQLNICEQKLPMKQTYPTFSNSSSQESCNRYPRNHGDYTPMRIKFICNFGGRFLPRPSDGQLRYVGGERHLIKITRDISWQELICKTTKLIRRAHMIKYHLPGEQMNMLISITCDDDLRHMIDECIVLERTKAWLTMYLFADNDDERHVHFILGSSSSTDREAQFIALVNGLVKPGEAMRNERLRSTSPNDLHLMDNINEGLLTARTDKASSYVKSKLSPSTIIVPPKTSREQLEKMPSSQTAVTNQDCKGQTNEGNLLCTARKTNNAYLGSSVPSESTCIGKEETGAHAVSRHHPGLQHTAISITTKSNQATEDQVKGSPRKQLPIPVDNRGVKVGSSNSNNNTTHVSPPVYEKAASLSRGSEKTVNQPTRSDDKTKLRTYCAQEEAICHSISHNKMEMPKHSHDFSTPPRCHDDTYNSKNSTKLHILDKQIKTNNWQKEQPAVICTHILKKKYPPEPIRGETILSCSSLSSDRTTELQKITLVRSSSEKHEQPNSPKPDEYLSTIARSRSVGANSVCSQTITPQQKSKDNTAPLIKEPEVCDTKNCEEALSANEVMGRELISNVQIISNGDLEDLHEMGSGSFGTVFHGRWKGTDVAIKRIKNSCFMYPSSQADKLITEFWREAAIISKLHHPNVLALYGIVNNEPGGTLATVTEFMINGSLKKVLLQKDKFLDWRKRITVAKDAAIGMEYLHSKDIVHFDLKCDNLLVNIKDPSRPICKVADFGLSKMKQATLVSGGMRGTLPWMAPELLTMGGTKVSEKIDVYSFGIVMWEILTGEDPYDGMHYGGVIGGILSNTLRPPVPTSCNLEWRKLMEQCWSTEPERRPSFSEVASRLHYMLESSKAKV</sequence>
<reference evidence="4" key="2">
    <citation type="submission" date="2013-12" db="EMBL/GenBank/DDBJ databases">
        <authorList>
            <person name="Yu Y."/>
            <person name="Lee S."/>
            <person name="de Baynast K."/>
            <person name="Wissotski M."/>
            <person name="Liu L."/>
            <person name="Talag J."/>
            <person name="Goicoechea J."/>
            <person name="Angelova A."/>
            <person name="Jetty R."/>
            <person name="Kudrna D."/>
            <person name="Golser W."/>
            <person name="Rivera L."/>
            <person name="Zhang J."/>
            <person name="Wing R."/>
        </authorList>
    </citation>
    <scope>NUCLEOTIDE SEQUENCE</scope>
</reference>
<feature type="region of interest" description="Disordered" evidence="1">
    <location>
        <begin position="234"/>
        <end position="253"/>
    </location>
</feature>
<dbReference type="CDD" id="cd06410">
    <property type="entry name" value="PB1_UP2"/>
    <property type="match status" value="1"/>
</dbReference>
<dbReference type="SUPFAM" id="SSF56112">
    <property type="entry name" value="Protein kinase-like (PK-like)"/>
    <property type="match status" value="1"/>
</dbReference>
<dbReference type="Gene3D" id="1.10.510.10">
    <property type="entry name" value="Transferase(Phosphotransferase) domain 1"/>
    <property type="match status" value="1"/>
</dbReference>
<dbReference type="GO" id="GO:0007165">
    <property type="term" value="P:signal transduction"/>
    <property type="evidence" value="ECO:0007669"/>
    <property type="project" value="TreeGrafter"/>
</dbReference>
<dbReference type="GO" id="GO:0005524">
    <property type="term" value="F:ATP binding"/>
    <property type="evidence" value="ECO:0007669"/>
    <property type="project" value="InterPro"/>
</dbReference>
<evidence type="ECO:0000313" key="3">
    <source>
        <dbReference type="EnsemblPlants" id="LPERR03G17750.1"/>
    </source>
</evidence>
<dbReference type="Pfam" id="PF00564">
    <property type="entry name" value="PB1"/>
    <property type="match status" value="1"/>
</dbReference>
<dbReference type="eggNOG" id="KOG0192">
    <property type="taxonomic scope" value="Eukaryota"/>
</dbReference>
<organism evidence="3 4">
    <name type="scientific">Leersia perrieri</name>
    <dbReference type="NCBI Taxonomy" id="77586"/>
    <lineage>
        <taxon>Eukaryota</taxon>
        <taxon>Viridiplantae</taxon>
        <taxon>Streptophyta</taxon>
        <taxon>Embryophyta</taxon>
        <taxon>Tracheophyta</taxon>
        <taxon>Spermatophyta</taxon>
        <taxon>Magnoliopsida</taxon>
        <taxon>Liliopsida</taxon>
        <taxon>Poales</taxon>
        <taxon>Poaceae</taxon>
        <taxon>BOP clade</taxon>
        <taxon>Oryzoideae</taxon>
        <taxon>Oryzeae</taxon>
        <taxon>Oryzinae</taxon>
        <taxon>Leersia</taxon>
    </lineage>
</organism>
<dbReference type="InterPro" id="IPR000719">
    <property type="entry name" value="Prot_kinase_dom"/>
</dbReference>
<reference evidence="3" key="3">
    <citation type="submission" date="2015-04" db="UniProtKB">
        <authorList>
            <consortium name="EnsemblPlants"/>
        </authorList>
    </citation>
    <scope>IDENTIFICATION</scope>
</reference>
<dbReference type="PANTHER" id="PTHR23257:SF855">
    <property type="entry name" value="PROTEIN KINASE DOMAIN-CONTAINING PROTEIN"/>
    <property type="match status" value="1"/>
</dbReference>
<feature type="compositionally biased region" description="Polar residues" evidence="1">
    <location>
        <begin position="242"/>
        <end position="253"/>
    </location>
</feature>
<reference evidence="3 4" key="1">
    <citation type="submission" date="2012-08" db="EMBL/GenBank/DDBJ databases">
        <title>Oryza genome evolution.</title>
        <authorList>
            <person name="Wing R.A."/>
        </authorList>
    </citation>
    <scope>NUCLEOTIDE SEQUENCE</scope>
</reference>
<accession>A0A0D9VV15</accession>
<dbReference type="InterPro" id="IPR008271">
    <property type="entry name" value="Ser/Thr_kinase_AS"/>
</dbReference>
<dbReference type="GO" id="GO:0004672">
    <property type="term" value="F:protein kinase activity"/>
    <property type="evidence" value="ECO:0007669"/>
    <property type="project" value="InterPro"/>
</dbReference>
<dbReference type="Gene3D" id="3.30.200.20">
    <property type="entry name" value="Phosphorylase Kinase, domain 1"/>
    <property type="match status" value="1"/>
</dbReference>
<dbReference type="SMART" id="SM00666">
    <property type="entry name" value="PB1"/>
    <property type="match status" value="1"/>
</dbReference>
<dbReference type="Pfam" id="PF07714">
    <property type="entry name" value="PK_Tyr_Ser-Thr"/>
    <property type="match status" value="1"/>
</dbReference>
<dbReference type="FunFam" id="3.30.200.20:FF:000618">
    <property type="entry name" value="Serine/threonine-protein kinase CTR1"/>
    <property type="match status" value="1"/>
</dbReference>
<protein>
    <recommendedName>
        <fullName evidence="2">Protein kinase domain-containing protein</fullName>
    </recommendedName>
</protein>
<dbReference type="SUPFAM" id="SSF54277">
    <property type="entry name" value="CAD &amp; PB1 domains"/>
    <property type="match status" value="1"/>
</dbReference>
<feature type="compositionally biased region" description="Polar residues" evidence="1">
    <location>
        <begin position="309"/>
        <end position="318"/>
    </location>
</feature>
<proteinExistence type="predicted"/>
<dbReference type="Gene3D" id="3.10.20.90">
    <property type="entry name" value="Phosphatidylinositol 3-kinase Catalytic Subunit, Chain A, domain 1"/>
    <property type="match status" value="1"/>
</dbReference>
<dbReference type="InterPro" id="IPR001245">
    <property type="entry name" value="Ser-Thr/Tyr_kinase_cat_dom"/>
</dbReference>
<dbReference type="EnsemblPlants" id="LPERR03G17750.1">
    <property type="protein sequence ID" value="LPERR03G17750.1"/>
    <property type="gene ID" value="LPERR03G17750"/>
</dbReference>
<keyword evidence="4" id="KW-1185">Reference proteome</keyword>
<dbReference type="SMART" id="SM00220">
    <property type="entry name" value="S_TKc"/>
    <property type="match status" value="1"/>
</dbReference>
<evidence type="ECO:0000256" key="1">
    <source>
        <dbReference type="SAM" id="MobiDB-lite"/>
    </source>
</evidence>
<dbReference type="Proteomes" id="UP000032180">
    <property type="component" value="Chromosome 3"/>
</dbReference>
<dbReference type="AlphaFoldDB" id="A0A0D9VV15"/>
<name>A0A0D9VV15_9ORYZ</name>
<dbReference type="PRINTS" id="PR00109">
    <property type="entry name" value="TYRKINASE"/>
</dbReference>
<dbReference type="CDD" id="cd13999">
    <property type="entry name" value="STKc_MAP3K-like"/>
    <property type="match status" value="1"/>
</dbReference>
<feature type="domain" description="Protein kinase" evidence="2">
    <location>
        <begin position="578"/>
        <end position="845"/>
    </location>
</feature>
<dbReference type="PROSITE" id="PS50011">
    <property type="entry name" value="PROTEIN_KINASE_DOM"/>
    <property type="match status" value="1"/>
</dbReference>
<evidence type="ECO:0000259" key="2">
    <source>
        <dbReference type="PROSITE" id="PS50011"/>
    </source>
</evidence>
<feature type="region of interest" description="Disordered" evidence="1">
    <location>
        <begin position="309"/>
        <end position="382"/>
    </location>
</feature>
<dbReference type="InterPro" id="IPR050167">
    <property type="entry name" value="Ser_Thr_protein_kinase"/>
</dbReference>
<dbReference type="Gramene" id="LPERR03G17750.1">
    <property type="protein sequence ID" value="LPERR03G17750.1"/>
    <property type="gene ID" value="LPERR03G17750"/>
</dbReference>
<dbReference type="GO" id="GO:0005737">
    <property type="term" value="C:cytoplasm"/>
    <property type="evidence" value="ECO:0007669"/>
    <property type="project" value="TreeGrafter"/>
</dbReference>
<evidence type="ECO:0000313" key="4">
    <source>
        <dbReference type="Proteomes" id="UP000032180"/>
    </source>
</evidence>
<dbReference type="PANTHER" id="PTHR23257">
    <property type="entry name" value="SERINE-THREONINE PROTEIN KINASE"/>
    <property type="match status" value="1"/>
</dbReference>
<dbReference type="InterPro" id="IPR000270">
    <property type="entry name" value="PB1_dom"/>
</dbReference>
<dbReference type="STRING" id="77586.A0A0D9VV15"/>
<dbReference type="PROSITE" id="PS00108">
    <property type="entry name" value="PROTEIN_KINASE_ST"/>
    <property type="match status" value="1"/>
</dbReference>